<name>I3T6S1_MEDTR</name>
<proteinExistence type="evidence at transcript level"/>
<protein>
    <submittedName>
        <fullName evidence="1">Uncharacterized protein</fullName>
    </submittedName>
</protein>
<reference evidence="1" key="1">
    <citation type="submission" date="2012-05" db="EMBL/GenBank/DDBJ databases">
        <authorList>
            <person name="Krishnakumar V."/>
            <person name="Cheung F."/>
            <person name="Xiao Y."/>
            <person name="Chan A."/>
            <person name="Moskal W.A."/>
            <person name="Town C.D."/>
        </authorList>
    </citation>
    <scope>NUCLEOTIDE SEQUENCE</scope>
</reference>
<dbReference type="AlphaFoldDB" id="I3T6S1"/>
<accession>I3T6S1</accession>
<dbReference type="EMBL" id="BT148419">
    <property type="protein sequence ID" value="AFK48213.1"/>
    <property type="molecule type" value="mRNA"/>
</dbReference>
<evidence type="ECO:0000313" key="1">
    <source>
        <dbReference type="EMBL" id="AFK48213.1"/>
    </source>
</evidence>
<organism evidence="1">
    <name type="scientific">Medicago truncatula</name>
    <name type="common">Barrel medic</name>
    <name type="synonym">Medicago tribuloides</name>
    <dbReference type="NCBI Taxonomy" id="3880"/>
    <lineage>
        <taxon>Eukaryota</taxon>
        <taxon>Viridiplantae</taxon>
        <taxon>Streptophyta</taxon>
        <taxon>Embryophyta</taxon>
        <taxon>Tracheophyta</taxon>
        <taxon>Spermatophyta</taxon>
        <taxon>Magnoliopsida</taxon>
        <taxon>eudicotyledons</taxon>
        <taxon>Gunneridae</taxon>
        <taxon>Pentapetalae</taxon>
        <taxon>rosids</taxon>
        <taxon>fabids</taxon>
        <taxon>Fabales</taxon>
        <taxon>Fabaceae</taxon>
        <taxon>Papilionoideae</taxon>
        <taxon>50 kb inversion clade</taxon>
        <taxon>NPAAA clade</taxon>
        <taxon>Hologalegina</taxon>
        <taxon>IRL clade</taxon>
        <taxon>Trifolieae</taxon>
        <taxon>Medicago</taxon>
    </lineage>
</organism>
<sequence>MNWSVVVEEEESKESLIISLWRYNGLVLFVNARAIAVPIMVVAEAPILPEYSQYMDSGLTTMMELGHPVALNLILIQKRYQH</sequence>